<name>A0A7W2JWI4_9PSED</name>
<dbReference type="InterPro" id="IPR018640">
    <property type="entry name" value="DUF2063"/>
</dbReference>
<comment type="caution">
    <text evidence="2">The sequence shown here is derived from an EMBL/GenBank/DDBJ whole genome shotgun (WGS) entry which is preliminary data.</text>
</comment>
<dbReference type="AlphaFoldDB" id="A0A7W2JWI4"/>
<reference evidence="2 3" key="1">
    <citation type="submission" date="2020-07" db="EMBL/GenBank/DDBJ databases">
        <title>Diversity of carbapenemase encoding genes among Pseudomonas putida group clinical isolates in a tertiary Brazilian hospital.</title>
        <authorList>
            <person name="Alberto-Lei F."/>
            <person name="Nodari C.S."/>
            <person name="Streling A.P."/>
            <person name="Paulino J.T."/>
            <person name="Bessa-Neto F.O."/>
            <person name="Cayo R."/>
            <person name="Gales A.C."/>
        </authorList>
    </citation>
    <scope>NUCLEOTIDE SEQUENCE [LARGE SCALE GENOMIC DNA]</scope>
    <source>
        <strain evidence="2 3">14802</strain>
    </source>
</reference>
<dbReference type="RefSeq" id="WP_069016345.1">
    <property type="nucleotide sequence ID" value="NZ_JACGDE010000011.1"/>
</dbReference>
<keyword evidence="2" id="KW-0238">DNA-binding</keyword>
<dbReference type="Proteomes" id="UP000541770">
    <property type="component" value="Unassembled WGS sequence"/>
</dbReference>
<dbReference type="Pfam" id="PF09836">
    <property type="entry name" value="DUF2063"/>
    <property type="match status" value="1"/>
</dbReference>
<organism evidence="2 3">
    <name type="scientific">Pseudomonas mosselii</name>
    <dbReference type="NCBI Taxonomy" id="78327"/>
    <lineage>
        <taxon>Bacteria</taxon>
        <taxon>Pseudomonadati</taxon>
        <taxon>Pseudomonadota</taxon>
        <taxon>Gammaproteobacteria</taxon>
        <taxon>Pseudomonadales</taxon>
        <taxon>Pseudomonadaceae</taxon>
        <taxon>Pseudomonas</taxon>
    </lineage>
</organism>
<protein>
    <submittedName>
        <fullName evidence="2">Putative DNA-binding domain-containing protein</fullName>
    </submittedName>
</protein>
<accession>A0A7W2JWI4</accession>
<dbReference type="EMBL" id="JACGDE010000011">
    <property type="protein sequence ID" value="MBA6066403.1"/>
    <property type="molecule type" value="Genomic_DNA"/>
</dbReference>
<gene>
    <name evidence="2" type="ORF">H4C75_16810</name>
</gene>
<dbReference type="GO" id="GO:0003677">
    <property type="term" value="F:DNA binding"/>
    <property type="evidence" value="ECO:0007669"/>
    <property type="project" value="UniProtKB-KW"/>
</dbReference>
<evidence type="ECO:0000313" key="3">
    <source>
        <dbReference type="Proteomes" id="UP000541770"/>
    </source>
</evidence>
<proteinExistence type="predicted"/>
<sequence length="251" mass="27730">MNLSLGQFQNAFIDALYQRPAPELATLTAQPAFAVYRNTVLAGCVEALRANFPSVETLVGQQWMHDAAAEYARQSPPCDVRMIRYGAAFPAFLEALQPVHGLCYLADVARLDFAWCEAFSADDDPWLRLADLAGMTASDLEHSQLSPRSGVRWHWFDQHPAYSLWQHGRDGRPWPEDQPWVAEGALLSGDREGVVHQPLSLGGCIFLDACAAGYPLDKASQLALHAQPNLDFSDLLGRLLNARALRPLAFT</sequence>
<feature type="domain" description="Putative DNA-binding" evidence="1">
    <location>
        <begin position="7"/>
        <end position="93"/>
    </location>
</feature>
<evidence type="ECO:0000313" key="2">
    <source>
        <dbReference type="EMBL" id="MBA6066403.1"/>
    </source>
</evidence>
<evidence type="ECO:0000259" key="1">
    <source>
        <dbReference type="Pfam" id="PF09836"/>
    </source>
</evidence>